<sequence length="62" mass="7086">MMQNRLEQAIHGKGAFRYFKDTIEELGISQGGYDFKAQAMLEIAKEWCEDQGIAYQQKGANK</sequence>
<proteinExistence type="predicted"/>
<dbReference type="RefSeq" id="WP_207703794.1">
    <property type="nucleotide sequence ID" value="NZ_JAFREL020000001.1"/>
</dbReference>
<comment type="caution">
    <text evidence="1">The sequence shown here is derived from an EMBL/GenBank/DDBJ whole genome shotgun (WGS) entry which is preliminary data.</text>
</comment>
<reference evidence="1 2" key="2">
    <citation type="submission" date="2024-02" db="EMBL/GenBank/DDBJ databases">
        <title>The Genome Sequence of Enterococcus sp. DIV0159.</title>
        <authorList>
            <person name="Earl A."/>
            <person name="Manson A."/>
            <person name="Gilmore M."/>
            <person name="Sanders J."/>
            <person name="Shea T."/>
            <person name="Howe W."/>
            <person name="Livny J."/>
            <person name="Cuomo C."/>
            <person name="Neafsey D."/>
            <person name="Birren B."/>
        </authorList>
    </citation>
    <scope>NUCLEOTIDE SEQUENCE [LARGE SCALE GENOMIC DNA]</scope>
    <source>
        <strain evidence="1 2">665A</strain>
    </source>
</reference>
<keyword evidence="2" id="KW-1185">Reference proteome</keyword>
<reference evidence="1 2" key="1">
    <citation type="submission" date="2021-03" db="EMBL/GenBank/DDBJ databases">
        <authorList>
            <person name="Gilmore M.S."/>
            <person name="Schwartzman J."/>
            <person name="Van Tyne D."/>
            <person name="Martin M."/>
            <person name="Earl A.M."/>
            <person name="Manson A.L."/>
            <person name="Straub T."/>
            <person name="Salamzade R."/>
            <person name="Saavedra J."/>
            <person name="Lebreton F."/>
            <person name="Prichula J."/>
            <person name="Schaufler K."/>
            <person name="Gaca A."/>
            <person name="Sgardioli B."/>
            <person name="Wagenaar J."/>
            <person name="Strong T."/>
        </authorList>
    </citation>
    <scope>NUCLEOTIDE SEQUENCE [LARGE SCALE GENOMIC DNA]</scope>
    <source>
        <strain evidence="1 2">665A</strain>
    </source>
</reference>
<name>A0ABV0EM57_9ENTE</name>
<protein>
    <submittedName>
        <fullName evidence="1">Uncharacterized protein</fullName>
    </submittedName>
</protein>
<dbReference type="EMBL" id="JAFREL020000001">
    <property type="protein sequence ID" value="MEO1769711.1"/>
    <property type="molecule type" value="Genomic_DNA"/>
</dbReference>
<gene>
    <name evidence="1" type="ORF">JZO67_001662</name>
</gene>
<organism evidence="1 2">
    <name type="scientific">Candidatus Enterococcus ferrettii</name>
    <dbReference type="NCBI Taxonomy" id="2815324"/>
    <lineage>
        <taxon>Bacteria</taxon>
        <taxon>Bacillati</taxon>
        <taxon>Bacillota</taxon>
        <taxon>Bacilli</taxon>
        <taxon>Lactobacillales</taxon>
        <taxon>Enterococcaceae</taxon>
        <taxon>Enterococcus</taxon>
    </lineage>
</organism>
<dbReference type="Proteomes" id="UP000664357">
    <property type="component" value="Unassembled WGS sequence"/>
</dbReference>
<evidence type="ECO:0000313" key="2">
    <source>
        <dbReference type="Proteomes" id="UP000664357"/>
    </source>
</evidence>
<accession>A0ABV0EM57</accession>
<evidence type="ECO:0000313" key="1">
    <source>
        <dbReference type="EMBL" id="MEO1769711.1"/>
    </source>
</evidence>